<reference evidence="1" key="2">
    <citation type="submission" date="2015-03" db="EMBL/GenBank/DDBJ databases">
        <authorList>
            <person name="Chow C.-E.T."/>
            <person name="Winget D.M."/>
            <person name="White R.A.III."/>
            <person name="Hallam S.J."/>
            <person name="Suttle C.A."/>
        </authorList>
    </citation>
    <scope>NUCLEOTIDE SEQUENCE</scope>
    <source>
        <strain evidence="1">Anoxic3_3</strain>
    </source>
</reference>
<name>A0A0F7L4Z4_9VIRU</name>
<accession>A0A0F7L4Z4</accession>
<organism evidence="1">
    <name type="scientific">uncultured marine virus</name>
    <dbReference type="NCBI Taxonomy" id="186617"/>
    <lineage>
        <taxon>Viruses</taxon>
        <taxon>environmental samples</taxon>
    </lineage>
</organism>
<reference evidence="1" key="1">
    <citation type="journal article" date="2015" name="Front. Microbiol.">
        <title>Combining genomic sequencing methods to explore viral diversity and reveal potential virus-host interactions.</title>
        <authorList>
            <person name="Chow C.E."/>
            <person name="Winget D.M."/>
            <person name="White R.A.III."/>
            <person name="Hallam S.J."/>
            <person name="Suttle C.A."/>
        </authorList>
    </citation>
    <scope>NUCLEOTIDE SEQUENCE</scope>
    <source>
        <strain evidence="1">Anoxic3_3</strain>
    </source>
</reference>
<evidence type="ECO:0000313" key="1">
    <source>
        <dbReference type="EMBL" id="AKH46061.1"/>
    </source>
</evidence>
<proteinExistence type="predicted"/>
<sequence>MIALKRCLALRLYTGYSSCLTCKYLALGPCLSPVGVYCVINNRQCLDRKKVGSFHVSYRKQFLLI</sequence>
<protein>
    <submittedName>
        <fullName evidence="1">Uncharacterized protein</fullName>
    </submittedName>
</protein>
<dbReference type="EMBL" id="KR029578">
    <property type="protein sequence ID" value="AKH46061.1"/>
    <property type="molecule type" value="Genomic_DNA"/>
</dbReference>